<keyword evidence="5" id="KW-1185">Reference proteome</keyword>
<dbReference type="OrthoDB" id="423498at2759"/>
<dbReference type="VEuPathDB" id="FungiDB:BO78DRAFT_415722"/>
<dbReference type="SUPFAM" id="SSF63829">
    <property type="entry name" value="Calcium-dependent phosphotriesterase"/>
    <property type="match status" value="1"/>
</dbReference>
<feature type="binding site" evidence="2">
    <location>
        <position position="131"/>
    </location>
    <ligand>
        <name>substrate</name>
    </ligand>
</feature>
<dbReference type="STRING" id="1448318.A0A319EGG9"/>
<feature type="binding site" evidence="2">
    <location>
        <position position="226"/>
    </location>
    <ligand>
        <name>a divalent metal cation</name>
        <dbReference type="ChEBI" id="CHEBI:60240"/>
    </ligand>
</feature>
<dbReference type="EMBL" id="KZ826327">
    <property type="protein sequence ID" value="PYI09446.1"/>
    <property type="molecule type" value="Genomic_DNA"/>
</dbReference>
<reference evidence="4 5" key="1">
    <citation type="submission" date="2018-02" db="EMBL/GenBank/DDBJ databases">
        <title>The genomes of Aspergillus section Nigri reveals drivers in fungal speciation.</title>
        <authorList>
            <consortium name="DOE Joint Genome Institute"/>
            <person name="Vesth T.C."/>
            <person name="Nybo J."/>
            <person name="Theobald S."/>
            <person name="Brandl J."/>
            <person name="Frisvad J.C."/>
            <person name="Nielsen K.F."/>
            <person name="Lyhne E.K."/>
            <person name="Kogle M.E."/>
            <person name="Kuo A."/>
            <person name="Riley R."/>
            <person name="Clum A."/>
            <person name="Nolan M."/>
            <person name="Lipzen A."/>
            <person name="Salamov A."/>
            <person name="Henrissat B."/>
            <person name="Wiebenga A."/>
            <person name="De vries R.P."/>
            <person name="Grigoriev I.V."/>
            <person name="Mortensen U.H."/>
            <person name="Andersen M.R."/>
            <person name="Baker S.E."/>
        </authorList>
    </citation>
    <scope>NUCLEOTIDE SEQUENCE [LARGE SCALE GENOMIC DNA]</scope>
    <source>
        <strain evidence="4 5">CBS 121057</strain>
    </source>
</reference>
<gene>
    <name evidence="4" type="ORF">BO78DRAFT_415722</name>
</gene>
<feature type="active site" description="Proton donor/acceptor" evidence="1">
    <location>
        <position position="226"/>
    </location>
</feature>
<comment type="cofactor">
    <cofactor evidence="2">
        <name>Zn(2+)</name>
        <dbReference type="ChEBI" id="CHEBI:29105"/>
    </cofactor>
    <text evidence="2">Binds 1 divalent metal cation per subunit.</text>
</comment>
<dbReference type="InterPro" id="IPR005511">
    <property type="entry name" value="SMP-30"/>
</dbReference>
<protein>
    <submittedName>
        <fullName evidence="4">Gluconolactonase</fullName>
    </submittedName>
</protein>
<dbReference type="AlphaFoldDB" id="A0A319EGG9"/>
<evidence type="ECO:0000259" key="3">
    <source>
        <dbReference type="Pfam" id="PF08450"/>
    </source>
</evidence>
<name>A0A319EGG9_ASPSB</name>
<dbReference type="Gene3D" id="2.120.10.30">
    <property type="entry name" value="TolB, C-terminal domain"/>
    <property type="match status" value="1"/>
</dbReference>
<dbReference type="PRINTS" id="PR01790">
    <property type="entry name" value="SMP30FAMILY"/>
</dbReference>
<feature type="binding site" evidence="2">
    <location>
        <position position="178"/>
    </location>
    <ligand>
        <name>a divalent metal cation</name>
        <dbReference type="ChEBI" id="CHEBI:60240"/>
    </ligand>
</feature>
<dbReference type="PANTHER" id="PTHR47572">
    <property type="entry name" value="LIPOPROTEIN-RELATED"/>
    <property type="match status" value="1"/>
</dbReference>
<keyword evidence="2" id="KW-0862">Zinc</keyword>
<dbReference type="GO" id="GO:0046872">
    <property type="term" value="F:metal ion binding"/>
    <property type="evidence" value="ECO:0007669"/>
    <property type="project" value="UniProtKB-KW"/>
</dbReference>
<dbReference type="PANTHER" id="PTHR47572:SF5">
    <property type="entry name" value="BLR2277 PROTEIN"/>
    <property type="match status" value="1"/>
</dbReference>
<dbReference type="InterPro" id="IPR051262">
    <property type="entry name" value="SMP-30/CGR1_Lactonase"/>
</dbReference>
<feature type="binding site" evidence="2">
    <location>
        <position position="44"/>
    </location>
    <ligand>
        <name>a divalent metal cation</name>
        <dbReference type="ChEBI" id="CHEBI:60240"/>
    </ligand>
</feature>
<dbReference type="Proteomes" id="UP000248423">
    <property type="component" value="Unassembled WGS sequence"/>
</dbReference>
<evidence type="ECO:0000256" key="1">
    <source>
        <dbReference type="PIRSR" id="PIRSR605511-1"/>
    </source>
</evidence>
<dbReference type="InterPro" id="IPR013658">
    <property type="entry name" value="SGL"/>
</dbReference>
<sequence>MSTNPTTIQAETWTTLPPHFRHLRTTSDHSQNQKRGKPLDSFLEGPIYVADLALLFVTDIPYGRIFSIDSTATWSVVIEYDGEPNGLVWNHLTRRILIADFKQGIMELDPVTKELEVLVARYHGERFKGPNDLVMCSDGRILFTDQGMTGLQDPSGRVFMLHPSGRLELIVGNGPSPNGLVLNQHESALFVAMTRDNAVWYVPFMKDGAVLRIGRFSSYYGIGGPDGMAMDAEGNVLVAHSTLGMVFVHKSNGELIMKIRSPVGVNTTNLTWGGEDLRTLYIVESETGTILKVDWHCPGWLVRDSNVEESAV</sequence>
<evidence type="ECO:0000313" key="5">
    <source>
        <dbReference type="Proteomes" id="UP000248423"/>
    </source>
</evidence>
<evidence type="ECO:0000313" key="4">
    <source>
        <dbReference type="EMBL" id="PYI09446.1"/>
    </source>
</evidence>
<dbReference type="InterPro" id="IPR011042">
    <property type="entry name" value="6-blade_b-propeller_TolB-like"/>
</dbReference>
<accession>A0A319EGG9</accession>
<dbReference type="Pfam" id="PF08450">
    <property type="entry name" value="SGL"/>
    <property type="match status" value="1"/>
</dbReference>
<feature type="domain" description="SMP-30/Gluconolactonase/LRE-like region" evidence="3">
    <location>
        <begin position="44"/>
        <end position="283"/>
    </location>
</feature>
<evidence type="ECO:0000256" key="2">
    <source>
        <dbReference type="PIRSR" id="PIRSR605511-2"/>
    </source>
</evidence>
<keyword evidence="2" id="KW-0479">Metal-binding</keyword>
<proteinExistence type="predicted"/>
<organism evidence="4 5">
    <name type="scientific">Aspergillus sclerotiicarbonarius (strain CBS 121057 / IBT 28362)</name>
    <dbReference type="NCBI Taxonomy" id="1448318"/>
    <lineage>
        <taxon>Eukaryota</taxon>
        <taxon>Fungi</taxon>
        <taxon>Dikarya</taxon>
        <taxon>Ascomycota</taxon>
        <taxon>Pezizomycotina</taxon>
        <taxon>Eurotiomycetes</taxon>
        <taxon>Eurotiomycetidae</taxon>
        <taxon>Eurotiales</taxon>
        <taxon>Aspergillaceae</taxon>
        <taxon>Aspergillus</taxon>
        <taxon>Aspergillus subgen. Circumdati</taxon>
    </lineage>
</organism>